<protein>
    <submittedName>
        <fullName evidence="2">Uncharacterized protein</fullName>
    </submittedName>
</protein>
<dbReference type="EMBL" id="OV651829">
    <property type="protein sequence ID" value="CAH1104683.1"/>
    <property type="molecule type" value="Genomic_DNA"/>
</dbReference>
<dbReference type="InterPro" id="IPR038606">
    <property type="entry name" value="To_sf"/>
</dbReference>
<proteinExistence type="predicted"/>
<feature type="chain" id="PRO_5040107080" evidence="1">
    <location>
        <begin position="19"/>
        <end position="225"/>
    </location>
</feature>
<sequence>MKVLIISLAIACFAAITALPAVELEQNEQFHDIITNIINGTLNKIIKNLSDPMTIKDMNLSFNKPGMISGGLKASDIQISGIKSLIATVLKIDFKTHTIVITLQVIDSIFAKLNYMIDLLVADLVPLYGEGLGSIDFTGLQLDIAGGISTKSLTNITVSDLQVLVTLKTATFNLNGLLNNPEFSALVNTALNDNFVTLVNENNKLLSSILGPIVTGIINGALHKH</sequence>
<dbReference type="OrthoDB" id="6747947at2759"/>
<gene>
    <name evidence="2" type="ORF">PSYICH_LOCUS5586</name>
</gene>
<evidence type="ECO:0000313" key="2">
    <source>
        <dbReference type="EMBL" id="CAH1104683.1"/>
    </source>
</evidence>
<dbReference type="SMART" id="SM00700">
    <property type="entry name" value="JHBP"/>
    <property type="match status" value="1"/>
</dbReference>
<dbReference type="PANTHER" id="PTHR11008">
    <property type="entry name" value="PROTEIN TAKEOUT-LIKE PROTEIN"/>
    <property type="match status" value="1"/>
</dbReference>
<organism evidence="2 3">
    <name type="scientific">Psylliodes chrysocephalus</name>
    <dbReference type="NCBI Taxonomy" id="3402493"/>
    <lineage>
        <taxon>Eukaryota</taxon>
        <taxon>Metazoa</taxon>
        <taxon>Ecdysozoa</taxon>
        <taxon>Arthropoda</taxon>
        <taxon>Hexapoda</taxon>
        <taxon>Insecta</taxon>
        <taxon>Pterygota</taxon>
        <taxon>Neoptera</taxon>
        <taxon>Endopterygota</taxon>
        <taxon>Coleoptera</taxon>
        <taxon>Polyphaga</taxon>
        <taxon>Cucujiformia</taxon>
        <taxon>Chrysomeloidea</taxon>
        <taxon>Chrysomelidae</taxon>
        <taxon>Galerucinae</taxon>
        <taxon>Alticini</taxon>
        <taxon>Psylliodes</taxon>
    </lineage>
</organism>
<evidence type="ECO:0000313" key="3">
    <source>
        <dbReference type="Proteomes" id="UP001153636"/>
    </source>
</evidence>
<dbReference type="InterPro" id="IPR010562">
    <property type="entry name" value="Haemolymph_juvenile_hormone-bd"/>
</dbReference>
<accession>A0A9P0CR38</accession>
<dbReference type="PANTHER" id="PTHR11008:SF29">
    <property type="entry name" value="IP17226P"/>
    <property type="match status" value="1"/>
</dbReference>
<dbReference type="AlphaFoldDB" id="A0A9P0CR38"/>
<dbReference type="Gene3D" id="3.15.10.30">
    <property type="entry name" value="Haemolymph juvenile hormone binding protein"/>
    <property type="match status" value="1"/>
</dbReference>
<evidence type="ECO:0000256" key="1">
    <source>
        <dbReference type="SAM" id="SignalP"/>
    </source>
</evidence>
<dbReference type="Pfam" id="PF06585">
    <property type="entry name" value="JHBP"/>
    <property type="match status" value="1"/>
</dbReference>
<name>A0A9P0CR38_9CUCU</name>
<dbReference type="Proteomes" id="UP001153636">
    <property type="component" value="Chromosome 17"/>
</dbReference>
<dbReference type="GO" id="GO:0005615">
    <property type="term" value="C:extracellular space"/>
    <property type="evidence" value="ECO:0007669"/>
    <property type="project" value="TreeGrafter"/>
</dbReference>
<reference evidence="2" key="1">
    <citation type="submission" date="2022-01" db="EMBL/GenBank/DDBJ databases">
        <authorList>
            <person name="King R."/>
        </authorList>
    </citation>
    <scope>NUCLEOTIDE SEQUENCE</scope>
</reference>
<keyword evidence="1" id="KW-0732">Signal</keyword>
<keyword evidence="3" id="KW-1185">Reference proteome</keyword>
<feature type="signal peptide" evidence="1">
    <location>
        <begin position="1"/>
        <end position="18"/>
    </location>
</feature>